<proteinExistence type="inferred from homology"/>
<comment type="subcellular location">
    <subcellularLocation>
        <location evidence="1">Nucleus</location>
    </subcellularLocation>
</comment>
<protein>
    <recommendedName>
        <fullName evidence="8">Nuclear pore complex protein Nup205</fullName>
    </recommendedName>
</protein>
<feature type="compositionally biased region" description="Basic residues" evidence="5">
    <location>
        <begin position="795"/>
        <end position="804"/>
    </location>
</feature>
<evidence type="ECO:0000313" key="7">
    <source>
        <dbReference type="Proteomes" id="UP000648187"/>
    </source>
</evidence>
<dbReference type="PANTHER" id="PTHR31344">
    <property type="entry name" value="NUCLEAR PORE COMPLEX PROTEIN NUP205"/>
    <property type="match status" value="1"/>
</dbReference>
<dbReference type="InterPro" id="IPR021827">
    <property type="entry name" value="Nup186/Nup192/Nup205"/>
</dbReference>
<comment type="similarity">
    <text evidence="2">Belongs to the NUP186/NUP192/NUP205 family.</text>
</comment>
<dbReference type="PANTHER" id="PTHR31344:SF0">
    <property type="entry name" value="NUCLEAR PORE COMPLEX PROTEIN NUP205"/>
    <property type="match status" value="1"/>
</dbReference>
<dbReference type="EMBL" id="JACKWZ010000430">
    <property type="protein sequence ID" value="KAF9407848.1"/>
    <property type="molecule type" value="Genomic_DNA"/>
</dbReference>
<organism evidence="6 7">
    <name type="scientific">Spodoptera exigua</name>
    <name type="common">Beet armyworm</name>
    <name type="synonym">Noctua fulgens</name>
    <dbReference type="NCBI Taxonomy" id="7107"/>
    <lineage>
        <taxon>Eukaryota</taxon>
        <taxon>Metazoa</taxon>
        <taxon>Ecdysozoa</taxon>
        <taxon>Arthropoda</taxon>
        <taxon>Hexapoda</taxon>
        <taxon>Insecta</taxon>
        <taxon>Pterygota</taxon>
        <taxon>Neoptera</taxon>
        <taxon>Endopterygota</taxon>
        <taxon>Lepidoptera</taxon>
        <taxon>Glossata</taxon>
        <taxon>Ditrysia</taxon>
        <taxon>Noctuoidea</taxon>
        <taxon>Noctuidae</taxon>
        <taxon>Amphipyrinae</taxon>
        <taxon>Spodoptera</taxon>
    </lineage>
</organism>
<evidence type="ECO:0000256" key="2">
    <source>
        <dbReference type="ARBA" id="ARBA00005892"/>
    </source>
</evidence>
<reference evidence="6" key="1">
    <citation type="submission" date="2020-08" db="EMBL/GenBank/DDBJ databases">
        <title>Spodoptera exigua strain:BAW_Kor-Di-RS1 Genome sequencing and assembly.</title>
        <authorList>
            <person name="Kim J."/>
            <person name="Nam H.Y."/>
            <person name="Kwon M."/>
            <person name="Choi J.H."/>
            <person name="Cho S.R."/>
            <person name="Kim G.-H."/>
        </authorList>
    </citation>
    <scope>NUCLEOTIDE SEQUENCE</scope>
    <source>
        <strain evidence="6">BAW_Kor-Di-RS1</strain>
        <tissue evidence="6">Whole-body</tissue>
    </source>
</reference>
<keyword evidence="7" id="KW-1185">Reference proteome</keyword>
<evidence type="ECO:0000256" key="1">
    <source>
        <dbReference type="ARBA" id="ARBA00004123"/>
    </source>
</evidence>
<keyword evidence="4" id="KW-0539">Nucleus</keyword>
<evidence type="ECO:0000256" key="3">
    <source>
        <dbReference type="ARBA" id="ARBA00022448"/>
    </source>
</evidence>
<keyword evidence="3" id="KW-0813">Transport</keyword>
<name>A0A835G5X4_SPOEX</name>
<evidence type="ECO:0008006" key="8">
    <source>
        <dbReference type="Google" id="ProtNLM"/>
    </source>
</evidence>
<feature type="region of interest" description="Disordered" evidence="5">
    <location>
        <begin position="784"/>
        <end position="804"/>
    </location>
</feature>
<feature type="compositionally biased region" description="Gly residues" evidence="5">
    <location>
        <begin position="784"/>
        <end position="793"/>
    </location>
</feature>
<gene>
    <name evidence="6" type="ORF">HW555_012274</name>
</gene>
<sequence length="1690" mass="184483">MGTTADDLWTPFKELVSVVEGYLAHEGKGAPYAVHTFETVLRRHKQTFLSLFKNPAKNASSREEIRRGITEGVTLPSIGRTLLSKELVEEAIIISDMYNVSEYLALELLHTAQRQSPRHPGLPRGLVAVLLYYDGRRALVQALKELVMARDGVCWSINAREEIISYVSRYVEQLISDGLLSNALDSLRRFTLEVEMELLQNNRALPPGRHHVTLVSTIETTRKLLAGVVFAASAQKGLSRDIILRIIAEQTTSPTQGPTGALDEISLALQMALLYALDLSVLHRREDGEELAKKLPLIQDPELISVLLDELSGTPAEQGRGAGVRALCQLSLGLALAALKRAPQSLLRRTNSPHVKCELLDQDEMLVDAAIDGKVFEYLDEAILSTDFVAKEEYYQRRIHTLITDFIVLMHSKLMEMRGGRGGARGVDVRGGGAGGAGGRGRGAHAAGRAAALRGAAVRARPAAAAAPVLGRFVRLSGEVLCGALLAGYLRALASLAVPKHTWALLAKRDALSAYHLLTALARYHSNLRADPAPFSEHAHASSLGASAIVTPAARPGKMLVRQEEVEALIAALKLIASVAPLGSTPATAGRVWAALEAAQLVSTSNEKRALNAELHEVECRMEEYPLSRAFLVLLESLCAAAPLPRALGAGARPPGLDPYVEHVLNRLALPAPHRPYAKPTEKWQMLSLCFRLFARWLEAYEPSPSDFPAPGREADTNPPPGFRLLLQLHTKSELLRLLLTTLEEAHDLLEKHPQPATRVRVVTLDGPAGVRGACAGELPAGGGARAGAGAGAAGRRRRRGPRAHARAALQAHTRYGFVECLEAEEWSEPSVQAEGAGEGGEGVVEGAEGGNYVRQAKEGVLLLLQHVLPTAPPNLAHFLLGYNLSDDVSRSSLNEAGAAGYPRTCLHSILDILEQHIASHNREANNLVESCYRLVYWLCARPNTSAPILRFLRTRDYFLSRHVKATIDLKEWEWCLLRRTLEELPVSVEPVVEPRWELFQAQQLRQAIASCDLPTGLGGKRISVSRVHALLTRELAALHATAPQRNLVATEIQKVLDYVTEVNRQRNLAATLTHYYDSWRQLTEILFCVAPHDILPLESRKNLLLNILQDLLNKIPPAEVLPQLGNLASGTVLLLLVNLRHCYLLQKRETNQKSSEFEMSFFGPSNQIMQTNSLTLKFILHKILSWILVSGGSTQKMRVNLYGALLNYLNIVNLKTSPADPEEENMPTTYVSRLDSSKARPSREESALKSMVIDVISDFGENLCSIVCGDCIGAGHDVCRMVALACLDTLIEINPRTDWVNTLTNQGYLRSLIDSLLQDDEGLKETLEPNPKSLRVLYVYESKMGLLLKLAGTRAGAETLLAQGALACLAGLSALAAHPDIHTGYASHKDTEFVPSVANRFRQILVPALSLCDALLTTLGPQNHSCVLHVTHALLSHVECIDAVLRAAHPNSPVELLTEVEAITSVIGRASNREVFGGAVAVEPTALQASAAAAQRVRWLMLALLGRFHRPATDLPDQNNSNLLYYKIVCNLLTYARNIMCDSSGRCVGLAAAEGGAGGAGAEAGGAARLLALLQHLARAHAHHDKLLATTRHQLHNLPTMSLDDMRKLLPEESSSLSPVECRTLLNATGAWRGSGDDLPELRKELIAVFNDRFTEQLLDTTKNQPQVQRSFFELLVKDIKTMVQFSPL</sequence>
<evidence type="ECO:0000256" key="4">
    <source>
        <dbReference type="ARBA" id="ARBA00023242"/>
    </source>
</evidence>
<dbReference type="GO" id="GO:0044611">
    <property type="term" value="C:nuclear pore inner ring"/>
    <property type="evidence" value="ECO:0007669"/>
    <property type="project" value="TreeGrafter"/>
</dbReference>
<accession>A0A835G5X4</accession>
<dbReference type="Pfam" id="PF11894">
    <property type="entry name" value="Nup192"/>
    <property type="match status" value="4"/>
</dbReference>
<comment type="caution">
    <text evidence="6">The sequence shown here is derived from an EMBL/GenBank/DDBJ whole genome shotgun (WGS) entry which is preliminary data.</text>
</comment>
<evidence type="ECO:0000313" key="6">
    <source>
        <dbReference type="EMBL" id="KAF9407848.1"/>
    </source>
</evidence>
<dbReference type="GO" id="GO:0006999">
    <property type="term" value="P:nuclear pore organization"/>
    <property type="evidence" value="ECO:0007669"/>
    <property type="project" value="TreeGrafter"/>
</dbReference>
<evidence type="ECO:0000256" key="5">
    <source>
        <dbReference type="SAM" id="MobiDB-lite"/>
    </source>
</evidence>
<dbReference type="GO" id="GO:0017056">
    <property type="term" value="F:structural constituent of nuclear pore"/>
    <property type="evidence" value="ECO:0007669"/>
    <property type="project" value="TreeGrafter"/>
</dbReference>
<dbReference type="Proteomes" id="UP000648187">
    <property type="component" value="Unassembled WGS sequence"/>
</dbReference>